<protein>
    <submittedName>
        <fullName evidence="2">Cbb3-type cytochrome oxidase subunit 3</fullName>
    </submittedName>
</protein>
<keyword evidence="1" id="KW-1133">Transmembrane helix</keyword>
<evidence type="ECO:0000313" key="3">
    <source>
        <dbReference type="Proteomes" id="UP000541352"/>
    </source>
</evidence>
<dbReference type="Proteomes" id="UP000541352">
    <property type="component" value="Unassembled WGS sequence"/>
</dbReference>
<dbReference type="RefSeq" id="WP_183977945.1">
    <property type="nucleotide sequence ID" value="NZ_JACIBY010000012.1"/>
</dbReference>
<gene>
    <name evidence="2" type="ORF">FHS57_004786</name>
</gene>
<keyword evidence="1" id="KW-0472">Membrane</keyword>
<keyword evidence="1" id="KW-0812">Transmembrane</keyword>
<comment type="caution">
    <text evidence="2">The sequence shown here is derived from an EMBL/GenBank/DDBJ whole genome shotgun (WGS) entry which is preliminary data.</text>
</comment>
<reference evidence="2 3" key="1">
    <citation type="submission" date="2020-08" db="EMBL/GenBank/DDBJ databases">
        <title>Genomic Encyclopedia of Type Strains, Phase IV (KMG-IV): sequencing the most valuable type-strain genomes for metagenomic binning, comparative biology and taxonomic classification.</title>
        <authorList>
            <person name="Goeker M."/>
        </authorList>
    </citation>
    <scope>NUCLEOTIDE SEQUENCE [LARGE SCALE GENOMIC DNA]</scope>
    <source>
        <strain evidence="2 3">DSM 17976</strain>
    </source>
</reference>
<evidence type="ECO:0000256" key="1">
    <source>
        <dbReference type="SAM" id="Phobius"/>
    </source>
</evidence>
<accession>A0A7W6ESS5</accession>
<evidence type="ECO:0000313" key="2">
    <source>
        <dbReference type="EMBL" id="MBB3840766.1"/>
    </source>
</evidence>
<organism evidence="2 3">
    <name type="scientific">Runella defluvii</name>
    <dbReference type="NCBI Taxonomy" id="370973"/>
    <lineage>
        <taxon>Bacteria</taxon>
        <taxon>Pseudomonadati</taxon>
        <taxon>Bacteroidota</taxon>
        <taxon>Cytophagia</taxon>
        <taxon>Cytophagales</taxon>
        <taxon>Spirosomataceae</taxon>
        <taxon>Runella</taxon>
    </lineage>
</organism>
<dbReference type="AlphaFoldDB" id="A0A7W6ESS5"/>
<sequence>MKKKTILILFLFVVILGITIWFFNEAKKQRAEIGERLELPEALPAIVAPVGFAGGGGGGGGNGGGGYSFGISVARDPQWWPHTWRITLNESQGAIRNFTIIFKTESGTEISRRTVANHNSFLTPFLTFVPFNDFISAVGTYKMTVSTVVGGVTYNADATFTIATDDLPSGYALLTSVARDPQWWPFTQRIFLHESVRGTRDYLLTFKNGSGTTISSRTVSGLNTSTVPFCTFTPSNEGITTQGTYQVTVSVVVSGTTYTHTSSFSLNADDFTVGTGGGTVGSGTTTGEIAGWVEPNDPNADVEMIVSPTHITGRFKLAGGSGAYNITAKLGAASVGSANNANYGSYVECTINRFYNQQDLAGQTLAWEIEKSGVVTTVSFFTPEMVCREYEPKKNFNGQAVEYPDIVDRILMLRYTKPFNSARIKLEDVGENMGMVAFYWKDGSQYFDGTSWNGSILSPRPIPAMRHCQVIKFLVDPAFGNINNADNSLFHGALSYNKQGSRLEFWVRTAASQNNNS</sequence>
<proteinExistence type="predicted"/>
<keyword evidence="3" id="KW-1185">Reference proteome</keyword>
<feature type="transmembrane region" description="Helical" evidence="1">
    <location>
        <begin position="6"/>
        <end position="23"/>
    </location>
</feature>
<name>A0A7W6ESS5_9BACT</name>
<dbReference type="EMBL" id="JACIBY010000012">
    <property type="protein sequence ID" value="MBB3840766.1"/>
    <property type="molecule type" value="Genomic_DNA"/>
</dbReference>